<evidence type="ECO:0000313" key="2">
    <source>
        <dbReference type="EMBL" id="GMN53435.1"/>
    </source>
</evidence>
<keyword evidence="3" id="KW-1185">Reference proteome</keyword>
<evidence type="ECO:0000256" key="1">
    <source>
        <dbReference type="SAM" id="MobiDB-lite"/>
    </source>
</evidence>
<feature type="compositionally biased region" description="Basic and acidic residues" evidence="1">
    <location>
        <begin position="7"/>
        <end position="29"/>
    </location>
</feature>
<protein>
    <submittedName>
        <fullName evidence="2">Uncharacterized protein</fullName>
    </submittedName>
</protein>
<proteinExistence type="predicted"/>
<dbReference type="AlphaFoldDB" id="A0AA88AJE3"/>
<sequence>MGFEEEIGGRSRDGEWRLEREGEAQERMNDGVAVGGDWRQERKGELRC</sequence>
<comment type="caution">
    <text evidence="2">The sequence shown here is derived from an EMBL/GenBank/DDBJ whole genome shotgun (WGS) entry which is preliminary data.</text>
</comment>
<name>A0AA88AJE3_FICCA</name>
<accession>A0AA88AJE3</accession>
<dbReference type="Proteomes" id="UP001187192">
    <property type="component" value="Unassembled WGS sequence"/>
</dbReference>
<evidence type="ECO:0000313" key="3">
    <source>
        <dbReference type="Proteomes" id="UP001187192"/>
    </source>
</evidence>
<reference evidence="2" key="1">
    <citation type="submission" date="2023-07" db="EMBL/GenBank/DDBJ databases">
        <title>draft genome sequence of fig (Ficus carica).</title>
        <authorList>
            <person name="Takahashi T."/>
            <person name="Nishimura K."/>
        </authorList>
    </citation>
    <scope>NUCLEOTIDE SEQUENCE</scope>
</reference>
<organism evidence="2 3">
    <name type="scientific">Ficus carica</name>
    <name type="common">Common fig</name>
    <dbReference type="NCBI Taxonomy" id="3494"/>
    <lineage>
        <taxon>Eukaryota</taxon>
        <taxon>Viridiplantae</taxon>
        <taxon>Streptophyta</taxon>
        <taxon>Embryophyta</taxon>
        <taxon>Tracheophyta</taxon>
        <taxon>Spermatophyta</taxon>
        <taxon>Magnoliopsida</taxon>
        <taxon>eudicotyledons</taxon>
        <taxon>Gunneridae</taxon>
        <taxon>Pentapetalae</taxon>
        <taxon>rosids</taxon>
        <taxon>fabids</taxon>
        <taxon>Rosales</taxon>
        <taxon>Moraceae</taxon>
        <taxon>Ficeae</taxon>
        <taxon>Ficus</taxon>
    </lineage>
</organism>
<gene>
    <name evidence="2" type="ORF">TIFTF001_022573</name>
</gene>
<dbReference type="EMBL" id="BTGU01000046">
    <property type="protein sequence ID" value="GMN53435.1"/>
    <property type="molecule type" value="Genomic_DNA"/>
</dbReference>
<feature type="region of interest" description="Disordered" evidence="1">
    <location>
        <begin position="1"/>
        <end position="36"/>
    </location>
</feature>